<dbReference type="AlphaFoldDB" id="A0A3P7J672"/>
<feature type="compositionally biased region" description="Polar residues" evidence="1">
    <location>
        <begin position="34"/>
        <end position="47"/>
    </location>
</feature>
<feature type="region of interest" description="Disordered" evidence="1">
    <location>
        <begin position="68"/>
        <end position="100"/>
    </location>
</feature>
<proteinExistence type="predicted"/>
<sequence>MVSIDNVELEETSEGIEMKRYLPKDIMPQEETPVLSNDSSRSTSPQRYVTPEETEVEVSLDSIRSSVTKRGLQIGSGHSSTVLLEGARDGHERKKSMSEE</sequence>
<protein>
    <submittedName>
        <fullName evidence="2">Uncharacterized protein</fullName>
    </submittedName>
</protein>
<evidence type="ECO:0000313" key="2">
    <source>
        <dbReference type="EMBL" id="VDM73374.1"/>
    </source>
</evidence>
<gene>
    <name evidence="2" type="ORF">SVUK_LOCUS8372</name>
</gene>
<dbReference type="EMBL" id="UYYB01030249">
    <property type="protein sequence ID" value="VDM73374.1"/>
    <property type="molecule type" value="Genomic_DNA"/>
</dbReference>
<evidence type="ECO:0000256" key="1">
    <source>
        <dbReference type="SAM" id="MobiDB-lite"/>
    </source>
</evidence>
<dbReference type="Proteomes" id="UP000270094">
    <property type="component" value="Unassembled WGS sequence"/>
</dbReference>
<accession>A0A3P7J672</accession>
<keyword evidence="3" id="KW-1185">Reference proteome</keyword>
<organism evidence="2 3">
    <name type="scientific">Strongylus vulgaris</name>
    <name type="common">Blood worm</name>
    <dbReference type="NCBI Taxonomy" id="40348"/>
    <lineage>
        <taxon>Eukaryota</taxon>
        <taxon>Metazoa</taxon>
        <taxon>Ecdysozoa</taxon>
        <taxon>Nematoda</taxon>
        <taxon>Chromadorea</taxon>
        <taxon>Rhabditida</taxon>
        <taxon>Rhabditina</taxon>
        <taxon>Rhabditomorpha</taxon>
        <taxon>Strongyloidea</taxon>
        <taxon>Strongylidae</taxon>
        <taxon>Strongylus</taxon>
    </lineage>
</organism>
<feature type="compositionally biased region" description="Basic and acidic residues" evidence="1">
    <location>
        <begin position="86"/>
        <end position="100"/>
    </location>
</feature>
<reference evidence="2 3" key="1">
    <citation type="submission" date="2018-11" db="EMBL/GenBank/DDBJ databases">
        <authorList>
            <consortium name="Pathogen Informatics"/>
        </authorList>
    </citation>
    <scope>NUCLEOTIDE SEQUENCE [LARGE SCALE GENOMIC DNA]</scope>
</reference>
<dbReference type="OrthoDB" id="10014838at2759"/>
<name>A0A3P7J672_STRVU</name>
<evidence type="ECO:0000313" key="3">
    <source>
        <dbReference type="Proteomes" id="UP000270094"/>
    </source>
</evidence>
<feature type="region of interest" description="Disordered" evidence="1">
    <location>
        <begin position="1"/>
        <end position="55"/>
    </location>
</feature>